<keyword evidence="6" id="KW-0175">Coiled coil</keyword>
<comment type="subcellular location">
    <subcellularLocation>
        <location evidence="1">Nucleus</location>
    </subcellularLocation>
</comment>
<protein>
    <recommendedName>
        <fullName evidence="8">BZIP domain-containing protein</fullName>
    </recommendedName>
</protein>
<evidence type="ECO:0000256" key="5">
    <source>
        <dbReference type="ARBA" id="ARBA00023242"/>
    </source>
</evidence>
<feature type="region of interest" description="Disordered" evidence="7">
    <location>
        <begin position="1"/>
        <end position="41"/>
    </location>
</feature>
<evidence type="ECO:0000256" key="2">
    <source>
        <dbReference type="ARBA" id="ARBA00023015"/>
    </source>
</evidence>
<reference evidence="9" key="2">
    <citation type="submission" date="2021-02" db="EMBL/GenBank/DDBJ databases">
        <authorList>
            <person name="Kimball J.A."/>
            <person name="Haas M.W."/>
            <person name="Macchietto M."/>
            <person name="Kono T."/>
            <person name="Duquette J."/>
            <person name="Shao M."/>
        </authorList>
    </citation>
    <scope>NUCLEOTIDE SEQUENCE</scope>
    <source>
        <tissue evidence="9">Fresh leaf tissue</tissue>
    </source>
</reference>
<keyword evidence="4" id="KW-0804">Transcription</keyword>
<dbReference type="CDD" id="cd14703">
    <property type="entry name" value="bZIP_plant_RF2"/>
    <property type="match status" value="1"/>
</dbReference>
<feature type="domain" description="BZIP" evidence="8">
    <location>
        <begin position="516"/>
        <end position="579"/>
    </location>
</feature>
<evidence type="ECO:0000256" key="4">
    <source>
        <dbReference type="ARBA" id="ARBA00023163"/>
    </source>
</evidence>
<keyword evidence="2" id="KW-0805">Transcription regulation</keyword>
<feature type="coiled-coil region" evidence="6">
    <location>
        <begin position="534"/>
        <end position="596"/>
    </location>
</feature>
<dbReference type="SMART" id="SM00338">
    <property type="entry name" value="BRLZ"/>
    <property type="match status" value="1"/>
</dbReference>
<dbReference type="Proteomes" id="UP000729402">
    <property type="component" value="Unassembled WGS sequence"/>
</dbReference>
<keyword evidence="3" id="KW-0238">DNA-binding</keyword>
<gene>
    <name evidence="9" type="ORF">GUJ93_ZPchr0002g23175</name>
</gene>
<dbReference type="PANTHER" id="PTHR13690">
    <property type="entry name" value="TRANSCRIPTION FACTOR POSF21-RELATED"/>
    <property type="match status" value="1"/>
</dbReference>
<keyword evidence="10" id="KW-1185">Reference proteome</keyword>
<dbReference type="InterPro" id="IPR004827">
    <property type="entry name" value="bZIP"/>
</dbReference>
<evidence type="ECO:0000256" key="3">
    <source>
        <dbReference type="ARBA" id="ARBA00023125"/>
    </source>
</evidence>
<evidence type="ECO:0000256" key="7">
    <source>
        <dbReference type="SAM" id="MobiDB-lite"/>
    </source>
</evidence>
<comment type="caution">
    <text evidence="9">The sequence shown here is derived from an EMBL/GenBank/DDBJ whole genome shotgun (WGS) entry which is preliminary data.</text>
</comment>
<organism evidence="9 10">
    <name type="scientific">Zizania palustris</name>
    <name type="common">Northern wild rice</name>
    <dbReference type="NCBI Taxonomy" id="103762"/>
    <lineage>
        <taxon>Eukaryota</taxon>
        <taxon>Viridiplantae</taxon>
        <taxon>Streptophyta</taxon>
        <taxon>Embryophyta</taxon>
        <taxon>Tracheophyta</taxon>
        <taxon>Spermatophyta</taxon>
        <taxon>Magnoliopsida</taxon>
        <taxon>Liliopsida</taxon>
        <taxon>Poales</taxon>
        <taxon>Poaceae</taxon>
        <taxon>BOP clade</taxon>
        <taxon>Oryzoideae</taxon>
        <taxon>Oryzeae</taxon>
        <taxon>Zizaniinae</taxon>
        <taxon>Zizania</taxon>
    </lineage>
</organism>
<dbReference type="AlphaFoldDB" id="A0A8J5ST94"/>
<evidence type="ECO:0000313" key="10">
    <source>
        <dbReference type="Proteomes" id="UP000729402"/>
    </source>
</evidence>
<evidence type="ECO:0000256" key="6">
    <source>
        <dbReference type="SAM" id="Coils"/>
    </source>
</evidence>
<sequence length="605" mass="62969">MEKDVAAAAAGPPSSSSRPGCGNLPPLHPSSSSKSNVVGQSPSILQSQAPSVRYSAGASYLGSGSGVGGFAATVAPVAGGGISSASHAASSWRRLNSIASGSEGARYKYNKPAPSSLAPWTPMIGTFGTGQGVSFRRNNDSLSLGSVSWNHQPPPSSMALTAAAGGGRGSSSSNGGLLLLNSLGSGSSYYQMPPSPIDTKTGGGGVAVGGSGSILASQGISSSSSSLLPLPPSQLPSDMIKQAPNLGFMDNANQYMLADDQARVQWQRSYGEGDLAAVVANDQRSSALSLGMPPLQWQGSSNSSNALFGSSSSRHYWNDDDELPPLPPSLPSVSGIVQQDYIMLDDDDDLISSFIDLDDAHNSSACDMSSAPVIPLSPDTYSSGNVAGSSKLLVSSSATDGGSLAINYKGKSPSWNLGSESSLDVIESKPEVDMQVKVEIGITQPGDIKPKLLLPTSGPEAGADSGGNRSQDLGRRRSSGGSTASICDIYSCGLFSEEEKETIVAEKSLSEIVLTDPKRVKKILRNRLSALKAKDSKMNQISDLEGTIQQLQKERDSFSNQVKSLQMTFTQLAALNSQLNAQNSQLSAQNAELMKMLQKNWRRNH</sequence>
<dbReference type="GO" id="GO:0003700">
    <property type="term" value="F:DNA-binding transcription factor activity"/>
    <property type="evidence" value="ECO:0007669"/>
    <property type="project" value="InterPro"/>
</dbReference>
<dbReference type="GO" id="GO:0003677">
    <property type="term" value="F:DNA binding"/>
    <property type="evidence" value="ECO:0007669"/>
    <property type="project" value="UniProtKB-KW"/>
</dbReference>
<dbReference type="PANTHER" id="PTHR13690:SF80">
    <property type="entry name" value="BZIP TRANSCRIPTION FACTOR FAMILY PROTEIN-RELATED"/>
    <property type="match status" value="1"/>
</dbReference>
<dbReference type="EMBL" id="JAAALK010000287">
    <property type="protein sequence ID" value="KAG8060969.1"/>
    <property type="molecule type" value="Genomic_DNA"/>
</dbReference>
<dbReference type="GO" id="GO:0005634">
    <property type="term" value="C:nucleus"/>
    <property type="evidence" value="ECO:0007669"/>
    <property type="project" value="UniProtKB-SubCell"/>
</dbReference>
<keyword evidence="5" id="KW-0539">Nucleus</keyword>
<proteinExistence type="predicted"/>
<accession>A0A8J5ST94</accession>
<name>A0A8J5ST94_ZIZPA</name>
<dbReference type="OrthoDB" id="1435597at2759"/>
<evidence type="ECO:0000256" key="1">
    <source>
        <dbReference type="ARBA" id="ARBA00004123"/>
    </source>
</evidence>
<dbReference type="PROSITE" id="PS50217">
    <property type="entry name" value="BZIP"/>
    <property type="match status" value="1"/>
</dbReference>
<reference evidence="9" key="1">
    <citation type="journal article" date="2021" name="bioRxiv">
        <title>Whole Genome Assembly and Annotation of Northern Wild Rice, Zizania palustris L., Supports a Whole Genome Duplication in the Zizania Genus.</title>
        <authorList>
            <person name="Haas M."/>
            <person name="Kono T."/>
            <person name="Macchietto M."/>
            <person name="Millas R."/>
            <person name="McGilp L."/>
            <person name="Shao M."/>
            <person name="Duquette J."/>
            <person name="Hirsch C.N."/>
            <person name="Kimball J."/>
        </authorList>
    </citation>
    <scope>NUCLEOTIDE SEQUENCE</scope>
    <source>
        <tissue evidence="9">Fresh leaf tissue</tissue>
    </source>
</reference>
<evidence type="ECO:0000259" key="8">
    <source>
        <dbReference type="PROSITE" id="PS50217"/>
    </source>
</evidence>
<dbReference type="InterPro" id="IPR044759">
    <property type="entry name" value="bZIP_RF2"/>
</dbReference>
<feature type="region of interest" description="Disordered" evidence="7">
    <location>
        <begin position="449"/>
        <end position="482"/>
    </location>
</feature>
<evidence type="ECO:0000313" key="9">
    <source>
        <dbReference type="EMBL" id="KAG8060969.1"/>
    </source>
</evidence>